<dbReference type="Pfam" id="PF01266">
    <property type="entry name" value="DAO"/>
    <property type="match status" value="1"/>
</dbReference>
<dbReference type="EMBL" id="CP000383">
    <property type="protein sequence ID" value="ABG58281.1"/>
    <property type="molecule type" value="Genomic_DNA"/>
</dbReference>
<comment type="similarity">
    <text evidence="2 7">Belongs to the FAD-dependent glycerol-3-phosphate dehydrogenase family.</text>
</comment>
<sequence>MNYYQQRAALLEHATQVEYGLIVIGGGVTGCGIALDAQSRGIPTLLIEMHDIASGTSSRSTKLIHGGLRYLKQLEFGLVKETGRERAVVHHLAPHITIPEPMLLPIIKGGSMPKWMASMGTLIYDFLAGVKKSERRKVLNKADTLAAEPLLSGLNVTGGIRYYEYRTDDARLTMALACTAKAQGTTVLTYTKVVKLMYQAGEIIGVKVIDRFTDKEYILKSEEVINAAGPWVDSIDEQDADIRKNKLVLTKGVHIVVDFKKFPIQQAVYFDVGDGRMVFAIPREKKTYIGTTDTKYTGDYKEPGIEEADKTYLIGCIRTAFPGVTLTVADIESYWSGLRPLIRQRDSKSPSAISRKDEVFQSATGLLSIAGGKLTGYRKMAERIVDIVAERLKLAYDIDTCQTEFHLLSGGDIAKHGGLDTFIAEMLPVLKAFGLDTNTAARMIRLYGSNIHLYEAELKHIDERLASINLPDWQKAQLQYTIKHEFVCKPADFIVRRTADFYFRRAEAEQYASELIKAMQLLLGWTDQEYALYNEEWLLFLKK</sequence>
<dbReference type="InterPro" id="IPR038299">
    <property type="entry name" value="DAO_C_sf"/>
</dbReference>
<dbReference type="GO" id="GO:0046168">
    <property type="term" value="P:glycerol-3-phosphate catabolic process"/>
    <property type="evidence" value="ECO:0007669"/>
    <property type="project" value="TreeGrafter"/>
</dbReference>
<dbReference type="PROSITE" id="PS51257">
    <property type="entry name" value="PROKAR_LIPOPROTEIN"/>
    <property type="match status" value="1"/>
</dbReference>
<organism evidence="10 11">
    <name type="scientific">Cytophaga hutchinsonii (strain ATCC 33406 / DSM 1761 / CIP 103989 / NBRC 15051 / NCIMB 9469 / D465)</name>
    <dbReference type="NCBI Taxonomy" id="269798"/>
    <lineage>
        <taxon>Bacteria</taxon>
        <taxon>Pseudomonadati</taxon>
        <taxon>Bacteroidota</taxon>
        <taxon>Cytophagia</taxon>
        <taxon>Cytophagales</taxon>
        <taxon>Cytophagaceae</taxon>
        <taxon>Cytophaga</taxon>
    </lineage>
</organism>
<dbReference type="InterPro" id="IPR036188">
    <property type="entry name" value="FAD/NAD-bd_sf"/>
</dbReference>
<accession>A0A6N4SPT2</accession>
<dbReference type="PANTHER" id="PTHR11985">
    <property type="entry name" value="GLYCEROL-3-PHOSPHATE DEHYDROGENASE"/>
    <property type="match status" value="1"/>
</dbReference>
<dbReference type="SUPFAM" id="SSF54373">
    <property type="entry name" value="FAD-linked reductases, C-terminal domain"/>
    <property type="match status" value="1"/>
</dbReference>
<keyword evidence="5" id="KW-0274">FAD</keyword>
<evidence type="ECO:0000256" key="4">
    <source>
        <dbReference type="ARBA" id="ARBA00022798"/>
    </source>
</evidence>
<comment type="catalytic activity">
    <reaction evidence="7">
        <text>a quinone + sn-glycerol 3-phosphate = dihydroxyacetone phosphate + a quinol</text>
        <dbReference type="Rhea" id="RHEA:18977"/>
        <dbReference type="ChEBI" id="CHEBI:24646"/>
        <dbReference type="ChEBI" id="CHEBI:57597"/>
        <dbReference type="ChEBI" id="CHEBI:57642"/>
        <dbReference type="ChEBI" id="CHEBI:132124"/>
        <dbReference type="EC" id="1.1.5.3"/>
    </reaction>
</comment>
<comment type="cofactor">
    <cofactor evidence="1 7">
        <name>FAD</name>
        <dbReference type="ChEBI" id="CHEBI:57692"/>
    </cofactor>
</comment>
<evidence type="ECO:0000259" key="8">
    <source>
        <dbReference type="Pfam" id="PF01266"/>
    </source>
</evidence>
<feature type="domain" description="Alpha-glycerophosphate oxidase C-terminal" evidence="9">
    <location>
        <begin position="401"/>
        <end position="529"/>
    </location>
</feature>
<evidence type="ECO:0000259" key="9">
    <source>
        <dbReference type="Pfam" id="PF16901"/>
    </source>
</evidence>
<evidence type="ECO:0000256" key="3">
    <source>
        <dbReference type="ARBA" id="ARBA00022630"/>
    </source>
</evidence>
<gene>
    <name evidence="10" type="primary">glpD</name>
    <name evidence="10" type="ordered locus">CHU_1004</name>
</gene>
<dbReference type="OrthoDB" id="9766796at2"/>
<evidence type="ECO:0000256" key="6">
    <source>
        <dbReference type="ARBA" id="ARBA00023002"/>
    </source>
</evidence>
<dbReference type="Gene3D" id="3.30.9.10">
    <property type="entry name" value="D-Amino Acid Oxidase, subunit A, domain 2"/>
    <property type="match status" value="1"/>
</dbReference>
<name>A0A6N4SPT2_CYTH3</name>
<feature type="domain" description="FAD dependent oxidoreductase" evidence="8">
    <location>
        <begin position="22"/>
        <end position="347"/>
    </location>
</feature>
<dbReference type="InterPro" id="IPR006076">
    <property type="entry name" value="FAD-dep_OxRdtase"/>
</dbReference>
<dbReference type="InterPro" id="IPR000447">
    <property type="entry name" value="G3P_DH_FAD-dep"/>
</dbReference>
<keyword evidence="4" id="KW-0319">Glycerol metabolism</keyword>
<dbReference type="RefSeq" id="WP_011584396.1">
    <property type="nucleotide sequence ID" value="NC_008255.1"/>
</dbReference>
<dbReference type="GO" id="GO:0004368">
    <property type="term" value="F:glycerol-3-phosphate dehydrogenase (quinone) activity"/>
    <property type="evidence" value="ECO:0007669"/>
    <property type="project" value="UniProtKB-EC"/>
</dbReference>
<proteinExistence type="inferred from homology"/>
<evidence type="ECO:0000256" key="7">
    <source>
        <dbReference type="RuleBase" id="RU361217"/>
    </source>
</evidence>
<dbReference type="GO" id="GO:0009331">
    <property type="term" value="C:glycerol-3-phosphate dehydrogenase (FAD) complex"/>
    <property type="evidence" value="ECO:0007669"/>
    <property type="project" value="UniProtKB-UniRule"/>
</dbReference>
<dbReference type="KEGG" id="chu:CHU_1004"/>
<dbReference type="GO" id="GO:0006071">
    <property type="term" value="P:glycerol metabolic process"/>
    <property type="evidence" value="ECO:0007669"/>
    <property type="project" value="UniProtKB-KW"/>
</dbReference>
<evidence type="ECO:0000256" key="2">
    <source>
        <dbReference type="ARBA" id="ARBA00007330"/>
    </source>
</evidence>
<dbReference type="Gene3D" id="1.10.8.870">
    <property type="entry name" value="Alpha-glycerophosphate oxidase, cap domain"/>
    <property type="match status" value="1"/>
</dbReference>
<evidence type="ECO:0000256" key="1">
    <source>
        <dbReference type="ARBA" id="ARBA00001974"/>
    </source>
</evidence>
<dbReference type="Gene3D" id="3.50.50.60">
    <property type="entry name" value="FAD/NAD(P)-binding domain"/>
    <property type="match status" value="1"/>
</dbReference>
<dbReference type="EC" id="1.1.5.3" evidence="7"/>
<dbReference type="PRINTS" id="PR01001">
    <property type="entry name" value="FADG3PDH"/>
</dbReference>
<evidence type="ECO:0000256" key="5">
    <source>
        <dbReference type="ARBA" id="ARBA00022827"/>
    </source>
</evidence>
<dbReference type="Pfam" id="PF16901">
    <property type="entry name" value="DAO_C"/>
    <property type="match status" value="1"/>
</dbReference>
<evidence type="ECO:0000313" key="10">
    <source>
        <dbReference type="EMBL" id="ABG58281.1"/>
    </source>
</evidence>
<dbReference type="AlphaFoldDB" id="A0A6N4SPT2"/>
<dbReference type="Proteomes" id="UP000001822">
    <property type="component" value="Chromosome"/>
</dbReference>
<reference evidence="10 11" key="1">
    <citation type="journal article" date="2007" name="Appl. Environ. Microbiol.">
        <title>Genome sequence of the cellulolytic gliding bacterium Cytophaga hutchinsonii.</title>
        <authorList>
            <person name="Xie G."/>
            <person name="Bruce D.C."/>
            <person name="Challacombe J.F."/>
            <person name="Chertkov O."/>
            <person name="Detter J.C."/>
            <person name="Gilna P."/>
            <person name="Han C.S."/>
            <person name="Lucas S."/>
            <person name="Misra M."/>
            <person name="Myers G.L."/>
            <person name="Richardson P."/>
            <person name="Tapia R."/>
            <person name="Thayer N."/>
            <person name="Thompson L.S."/>
            <person name="Brettin T.S."/>
            <person name="Henrissat B."/>
            <person name="Wilson D.B."/>
            <person name="McBride M.J."/>
        </authorList>
    </citation>
    <scope>NUCLEOTIDE SEQUENCE [LARGE SCALE GENOMIC DNA]</scope>
    <source>
        <strain evidence="11">ATCC 33406 / DSM 1761 / CIP 103989 / NBRC 15051 / NCIMB 9469 / D465</strain>
    </source>
</reference>
<dbReference type="PROSITE" id="PS00977">
    <property type="entry name" value="FAD_G3PDH_1"/>
    <property type="match status" value="1"/>
</dbReference>
<protein>
    <recommendedName>
        <fullName evidence="7">Glycerol-3-phosphate dehydrogenase</fullName>
        <ecNumber evidence="7">1.1.5.3</ecNumber>
    </recommendedName>
</protein>
<keyword evidence="6 7" id="KW-0560">Oxidoreductase</keyword>
<dbReference type="InterPro" id="IPR031656">
    <property type="entry name" value="DAO_C"/>
</dbReference>
<evidence type="ECO:0000313" key="11">
    <source>
        <dbReference type="Proteomes" id="UP000001822"/>
    </source>
</evidence>
<keyword evidence="3 7" id="KW-0285">Flavoprotein</keyword>
<dbReference type="PROSITE" id="PS00978">
    <property type="entry name" value="FAD_G3PDH_2"/>
    <property type="match status" value="1"/>
</dbReference>
<keyword evidence="11" id="KW-1185">Reference proteome</keyword>
<dbReference type="PANTHER" id="PTHR11985:SF35">
    <property type="entry name" value="ANAEROBIC GLYCEROL-3-PHOSPHATE DEHYDROGENASE SUBUNIT A"/>
    <property type="match status" value="1"/>
</dbReference>
<dbReference type="SUPFAM" id="SSF51905">
    <property type="entry name" value="FAD/NAD(P)-binding domain"/>
    <property type="match status" value="1"/>
</dbReference>